<evidence type="ECO:0000256" key="7">
    <source>
        <dbReference type="ARBA" id="ARBA00022958"/>
    </source>
</evidence>
<evidence type="ECO:0000256" key="9">
    <source>
        <dbReference type="ARBA" id="ARBA00023065"/>
    </source>
</evidence>
<dbReference type="PANTHER" id="PTHR30042">
    <property type="entry name" value="POTASSIUM-TRANSPORTING ATPASE C CHAIN"/>
    <property type="match status" value="1"/>
</dbReference>
<keyword evidence="4" id="KW-0812">Transmembrane</keyword>
<keyword evidence="7" id="KW-0630">Potassium</keyword>
<sequence length="68" mass="7244">MGSGSGLDPHISPEYALLQVGRVAEARGLEASELRELVESRIQARDLGYLGEPTVNVLQLNLALAELG</sequence>
<dbReference type="GO" id="GO:0008556">
    <property type="term" value="F:P-type potassium transmembrane transporter activity"/>
    <property type="evidence" value="ECO:0007669"/>
    <property type="project" value="InterPro"/>
</dbReference>
<dbReference type="Proteomes" id="UP000293289">
    <property type="component" value="Unassembled WGS sequence"/>
</dbReference>
<evidence type="ECO:0000256" key="2">
    <source>
        <dbReference type="ARBA" id="ARBA00022475"/>
    </source>
</evidence>
<keyword evidence="1" id="KW-0813">Transport</keyword>
<keyword evidence="3" id="KW-0633">Potassium transport</keyword>
<evidence type="ECO:0000313" key="11">
    <source>
        <dbReference type="EMBL" id="RZS66416.1"/>
    </source>
</evidence>
<keyword evidence="6" id="KW-0067">ATP-binding</keyword>
<dbReference type="InterPro" id="IPR003820">
    <property type="entry name" value="KdpC"/>
</dbReference>
<dbReference type="PANTHER" id="PTHR30042:SF2">
    <property type="entry name" value="POTASSIUM-TRANSPORTING ATPASE KDPC SUBUNIT"/>
    <property type="match status" value="1"/>
</dbReference>
<keyword evidence="9" id="KW-0406">Ion transport</keyword>
<evidence type="ECO:0000256" key="3">
    <source>
        <dbReference type="ARBA" id="ARBA00022538"/>
    </source>
</evidence>
<evidence type="ECO:0000256" key="4">
    <source>
        <dbReference type="ARBA" id="ARBA00022692"/>
    </source>
</evidence>
<dbReference type="EMBL" id="SGWY01000002">
    <property type="protein sequence ID" value="RZS66416.1"/>
    <property type="molecule type" value="Genomic_DNA"/>
</dbReference>
<keyword evidence="2" id="KW-1003">Cell membrane</keyword>
<keyword evidence="8" id="KW-1133">Transmembrane helix</keyword>
<keyword evidence="10" id="KW-0472">Membrane</keyword>
<gene>
    <name evidence="11" type="ORF">EV187_2140</name>
</gene>
<dbReference type="OrthoDB" id="9788285at2"/>
<evidence type="ECO:0000256" key="6">
    <source>
        <dbReference type="ARBA" id="ARBA00022840"/>
    </source>
</evidence>
<evidence type="ECO:0000256" key="1">
    <source>
        <dbReference type="ARBA" id="ARBA00022448"/>
    </source>
</evidence>
<keyword evidence="5" id="KW-0547">Nucleotide-binding</keyword>
<name>A0A4Q7ME70_9MICO</name>
<protein>
    <submittedName>
        <fullName evidence="11">K+-transporting ATPase C subunit</fullName>
    </submittedName>
</protein>
<evidence type="ECO:0000256" key="8">
    <source>
        <dbReference type="ARBA" id="ARBA00022989"/>
    </source>
</evidence>
<evidence type="ECO:0000256" key="5">
    <source>
        <dbReference type="ARBA" id="ARBA00022741"/>
    </source>
</evidence>
<evidence type="ECO:0000313" key="12">
    <source>
        <dbReference type="Proteomes" id="UP000293289"/>
    </source>
</evidence>
<evidence type="ECO:0000256" key="10">
    <source>
        <dbReference type="ARBA" id="ARBA00023136"/>
    </source>
</evidence>
<comment type="caution">
    <text evidence="11">The sequence shown here is derived from an EMBL/GenBank/DDBJ whole genome shotgun (WGS) entry which is preliminary data.</text>
</comment>
<dbReference type="GO" id="GO:0016020">
    <property type="term" value="C:membrane"/>
    <property type="evidence" value="ECO:0007669"/>
    <property type="project" value="InterPro"/>
</dbReference>
<organism evidence="11 12">
    <name type="scientific">Agromyces ramosus</name>
    <dbReference type="NCBI Taxonomy" id="33879"/>
    <lineage>
        <taxon>Bacteria</taxon>
        <taxon>Bacillati</taxon>
        <taxon>Actinomycetota</taxon>
        <taxon>Actinomycetes</taxon>
        <taxon>Micrococcales</taxon>
        <taxon>Microbacteriaceae</taxon>
        <taxon>Agromyces</taxon>
    </lineage>
</organism>
<keyword evidence="12" id="KW-1185">Reference proteome</keyword>
<accession>A0A4Q7ME70</accession>
<proteinExistence type="predicted"/>
<dbReference type="Pfam" id="PF02669">
    <property type="entry name" value="KdpC"/>
    <property type="match status" value="1"/>
</dbReference>
<reference evidence="11 12" key="1">
    <citation type="submission" date="2019-02" db="EMBL/GenBank/DDBJ databases">
        <title>Genomic Encyclopedia of Type Strains, Phase IV (KMG-IV): sequencing the most valuable type-strain genomes for metagenomic binning, comparative biology and taxonomic classification.</title>
        <authorList>
            <person name="Goeker M."/>
        </authorList>
    </citation>
    <scope>NUCLEOTIDE SEQUENCE [LARGE SCALE GENOMIC DNA]</scope>
    <source>
        <strain evidence="11 12">DSM 43045</strain>
    </source>
</reference>
<dbReference type="AlphaFoldDB" id="A0A4Q7ME70"/>
<dbReference type="GO" id="GO:0005524">
    <property type="term" value="F:ATP binding"/>
    <property type="evidence" value="ECO:0007669"/>
    <property type="project" value="UniProtKB-KW"/>
</dbReference>